<feature type="domain" description="DUF676" evidence="2">
    <location>
        <begin position="220"/>
        <end position="291"/>
    </location>
</feature>
<gene>
    <name evidence="3" type="ORF">CWB98_09665</name>
</gene>
<dbReference type="InterPro" id="IPR029058">
    <property type="entry name" value="AB_hydrolase_fold"/>
</dbReference>
<evidence type="ECO:0000256" key="1">
    <source>
        <dbReference type="SAM" id="SignalP"/>
    </source>
</evidence>
<sequence length="482" mass="53559">MKIKTLSMAILALSAHTALAQSQQVDEYGLVIDASHTISLFGSEHSNHKTTAERLVTPLKPGFAQNMVTTSSSYGNTWYVQSLETVRVCEWWDGEDPRGVDLPEIMGNETQALNTQPAAEGFVAAPQRTCRLWTEYPRHFYGTADVYMGNDNVLDKPVVVVQPYHVDVEGSAYTKQAFYEDVNQGGLMSSLRRQGYDVILYRYRNQDNGIEFNADGVKRLLDIINTKPGISSTSFVGLSMGGVVTRFALREIEKTGSLNKVATFISFDAPHYGANFPRSILDNTNRLLDKVDVVACGEIPKCSSARKKLRAIKDRLETKTFKELIINTPSGSSERSALLSKLASLGHVQTVPTLAITNGAQSRTQGAPSSKMTSHFKLHRPWYLGGSKYFKVYTQPSVDNVAGGYADFYQVFSDLIEDQPHPITSYVTLGQQHSFVSTLSALAGSANNWDEVAAYPSYNEQHMTLTYTKARKILDWLNRYQN</sequence>
<dbReference type="InterPro" id="IPR007751">
    <property type="entry name" value="DUF676_lipase-like"/>
</dbReference>
<organism evidence="3 4">
    <name type="scientific">Pseudoalteromonas rubra</name>
    <dbReference type="NCBI Taxonomy" id="43658"/>
    <lineage>
        <taxon>Bacteria</taxon>
        <taxon>Pseudomonadati</taxon>
        <taxon>Pseudomonadota</taxon>
        <taxon>Gammaproteobacteria</taxon>
        <taxon>Alteromonadales</taxon>
        <taxon>Pseudoalteromonadaceae</taxon>
        <taxon>Pseudoalteromonas</taxon>
    </lineage>
</organism>
<dbReference type="EMBL" id="PNCJ01000014">
    <property type="protein sequence ID" value="TMP37439.1"/>
    <property type="molecule type" value="Genomic_DNA"/>
</dbReference>
<feature type="chain" id="PRO_5024292327" description="DUF676 domain-containing protein" evidence="1">
    <location>
        <begin position="21"/>
        <end position="482"/>
    </location>
</feature>
<dbReference type="Pfam" id="PF05057">
    <property type="entry name" value="DUF676"/>
    <property type="match status" value="1"/>
</dbReference>
<feature type="signal peptide" evidence="1">
    <location>
        <begin position="1"/>
        <end position="20"/>
    </location>
</feature>
<evidence type="ECO:0000313" key="3">
    <source>
        <dbReference type="EMBL" id="TMP37439.1"/>
    </source>
</evidence>
<protein>
    <recommendedName>
        <fullName evidence="2">DUF676 domain-containing protein</fullName>
    </recommendedName>
</protein>
<dbReference type="Proteomes" id="UP000306719">
    <property type="component" value="Unassembled WGS sequence"/>
</dbReference>
<reference evidence="4" key="2">
    <citation type="submission" date="2019-06" db="EMBL/GenBank/DDBJ databases">
        <title>Co-occurence of chitin degradation, pigmentation and bioactivity in marine Pseudoalteromonas.</title>
        <authorList>
            <person name="Sonnenschein E.C."/>
            <person name="Bech P.K."/>
        </authorList>
    </citation>
    <scope>NUCLEOTIDE SEQUENCE [LARGE SCALE GENOMIC DNA]</scope>
    <source>
        <strain evidence="4">S2599</strain>
    </source>
</reference>
<dbReference type="SUPFAM" id="SSF53474">
    <property type="entry name" value="alpha/beta-Hydrolases"/>
    <property type="match status" value="1"/>
</dbReference>
<dbReference type="AlphaFoldDB" id="A0A5S3WZT3"/>
<name>A0A5S3WZT3_9GAMM</name>
<dbReference type="RefSeq" id="WP_138544668.1">
    <property type="nucleotide sequence ID" value="NZ_PNCJ01000014.1"/>
</dbReference>
<dbReference type="Gene3D" id="3.40.50.1820">
    <property type="entry name" value="alpha/beta hydrolase"/>
    <property type="match status" value="1"/>
</dbReference>
<proteinExistence type="predicted"/>
<evidence type="ECO:0000259" key="2">
    <source>
        <dbReference type="Pfam" id="PF05057"/>
    </source>
</evidence>
<keyword evidence="1" id="KW-0732">Signal</keyword>
<dbReference type="OrthoDB" id="556502at2"/>
<accession>A0A5S3WZT3</accession>
<evidence type="ECO:0000313" key="4">
    <source>
        <dbReference type="Proteomes" id="UP000306719"/>
    </source>
</evidence>
<reference evidence="3 4" key="1">
    <citation type="submission" date="2018-01" db="EMBL/GenBank/DDBJ databases">
        <authorList>
            <person name="Paulsen S."/>
            <person name="Gram L.K."/>
        </authorList>
    </citation>
    <scope>NUCLEOTIDE SEQUENCE [LARGE SCALE GENOMIC DNA]</scope>
    <source>
        <strain evidence="3 4">S2599</strain>
    </source>
</reference>
<comment type="caution">
    <text evidence="3">The sequence shown here is derived from an EMBL/GenBank/DDBJ whole genome shotgun (WGS) entry which is preliminary data.</text>
</comment>